<comment type="cofactor">
    <cofactor evidence="1 5">
        <name>Zn(2+)</name>
        <dbReference type="ChEBI" id="CHEBI:29105"/>
    </cofactor>
</comment>
<accession>A0A8H6WGF0</accession>
<dbReference type="Pfam" id="PF00107">
    <property type="entry name" value="ADH_zinc_N"/>
    <property type="match status" value="1"/>
</dbReference>
<dbReference type="InterPro" id="IPR020843">
    <property type="entry name" value="ER"/>
</dbReference>
<protein>
    <submittedName>
        <fullName evidence="7">NAD(P)-dependent alcohol dehydrogenase protein</fullName>
    </submittedName>
</protein>
<dbReference type="Proteomes" id="UP000636479">
    <property type="component" value="Unassembled WGS sequence"/>
</dbReference>
<evidence type="ECO:0000313" key="7">
    <source>
        <dbReference type="EMBL" id="KAF7315781.1"/>
    </source>
</evidence>
<dbReference type="Pfam" id="PF08240">
    <property type="entry name" value="ADH_N"/>
    <property type="match status" value="1"/>
</dbReference>
<evidence type="ECO:0000259" key="6">
    <source>
        <dbReference type="SMART" id="SM00829"/>
    </source>
</evidence>
<evidence type="ECO:0000313" key="8">
    <source>
        <dbReference type="Proteomes" id="UP000636479"/>
    </source>
</evidence>
<dbReference type="SUPFAM" id="SSF51735">
    <property type="entry name" value="NAD(P)-binding Rossmann-fold domains"/>
    <property type="match status" value="1"/>
</dbReference>
<dbReference type="SMART" id="SM00829">
    <property type="entry name" value="PKS_ER"/>
    <property type="match status" value="1"/>
</dbReference>
<dbReference type="GO" id="GO:0008270">
    <property type="term" value="F:zinc ion binding"/>
    <property type="evidence" value="ECO:0007669"/>
    <property type="project" value="InterPro"/>
</dbReference>
<dbReference type="RefSeq" id="XP_037225804.1">
    <property type="nucleotide sequence ID" value="XM_037357894.1"/>
</dbReference>
<dbReference type="Gene3D" id="3.40.50.720">
    <property type="entry name" value="NAD(P)-binding Rossmann-like Domain"/>
    <property type="match status" value="1"/>
</dbReference>
<dbReference type="GO" id="GO:0016616">
    <property type="term" value="F:oxidoreductase activity, acting on the CH-OH group of donors, NAD or NADP as acceptor"/>
    <property type="evidence" value="ECO:0007669"/>
    <property type="project" value="InterPro"/>
</dbReference>
<dbReference type="EMBL" id="JACAZF010000001">
    <property type="protein sequence ID" value="KAF7315781.1"/>
    <property type="molecule type" value="Genomic_DNA"/>
</dbReference>
<name>A0A8H6WGF0_9AGAR</name>
<dbReference type="SUPFAM" id="SSF50129">
    <property type="entry name" value="GroES-like"/>
    <property type="match status" value="1"/>
</dbReference>
<evidence type="ECO:0000256" key="3">
    <source>
        <dbReference type="ARBA" id="ARBA00022833"/>
    </source>
</evidence>
<feature type="domain" description="Enoyl reductase (ER)" evidence="6">
    <location>
        <begin position="10"/>
        <end position="329"/>
    </location>
</feature>
<dbReference type="Gene3D" id="3.90.180.10">
    <property type="entry name" value="Medium-chain alcohol dehydrogenases, catalytic domain"/>
    <property type="match status" value="1"/>
</dbReference>
<dbReference type="GeneID" id="59340410"/>
<keyword evidence="2 5" id="KW-0479">Metal-binding</keyword>
<reference evidence="7" key="1">
    <citation type="submission" date="2020-05" db="EMBL/GenBank/DDBJ databases">
        <title>Mycena genomes resolve the evolution of fungal bioluminescence.</title>
        <authorList>
            <person name="Tsai I.J."/>
        </authorList>
    </citation>
    <scope>NUCLEOTIDE SEQUENCE</scope>
    <source>
        <strain evidence="7">171206Taipei</strain>
    </source>
</reference>
<dbReference type="OrthoDB" id="1879366at2759"/>
<keyword evidence="4" id="KW-0560">Oxidoreductase</keyword>
<dbReference type="PANTHER" id="PTHR42683">
    <property type="entry name" value="ALDEHYDE REDUCTASE"/>
    <property type="match status" value="1"/>
</dbReference>
<keyword evidence="3 5" id="KW-0862">Zinc</keyword>
<dbReference type="InterPro" id="IPR011032">
    <property type="entry name" value="GroES-like_sf"/>
</dbReference>
<evidence type="ECO:0000256" key="1">
    <source>
        <dbReference type="ARBA" id="ARBA00001947"/>
    </source>
</evidence>
<dbReference type="InterPro" id="IPR013154">
    <property type="entry name" value="ADH-like_N"/>
</dbReference>
<sequence>MTIEATVFKGSANSGIVEAKSILQNPTGTKVLVRVTHSGICGTDEHHKHLDMVLGHEGVGVVQEIGDGVRAFAVGDVVGWGYIHKTCGRCVHCLKGEDNYCRTDIEMYGYHNLNQGSFGSHAVWDESYLFKIPAGLAPEYAAPLMCGGATVFQVIEEFKIRSIDRVGVIALGGLGHMAVQFLVKMGAEVVAFSSTHAKREEALSLGAKEFFATKGVDKFDTKPLDHLLVTTNAIPDWAPYLSIMKCKGVIYPLCVDSSNLVFPMMAVLMSGLTIQGSTVANRSIQHRMLEFAARHEIKPLIERFPLTKNGVEDGMQKLREGKVRYRAVLVA</sequence>
<dbReference type="InterPro" id="IPR002328">
    <property type="entry name" value="ADH_Zn_CS"/>
</dbReference>
<dbReference type="FunFam" id="3.40.50.720:FF:000022">
    <property type="entry name" value="Cinnamyl alcohol dehydrogenase"/>
    <property type="match status" value="1"/>
</dbReference>
<comment type="similarity">
    <text evidence="5">Belongs to the zinc-containing alcohol dehydrogenase family.</text>
</comment>
<evidence type="ECO:0000256" key="2">
    <source>
        <dbReference type="ARBA" id="ARBA00022723"/>
    </source>
</evidence>
<dbReference type="PROSITE" id="PS00059">
    <property type="entry name" value="ADH_ZINC"/>
    <property type="match status" value="1"/>
</dbReference>
<dbReference type="InterPro" id="IPR047109">
    <property type="entry name" value="CAD-like"/>
</dbReference>
<organism evidence="7 8">
    <name type="scientific">Mycena indigotica</name>
    <dbReference type="NCBI Taxonomy" id="2126181"/>
    <lineage>
        <taxon>Eukaryota</taxon>
        <taxon>Fungi</taxon>
        <taxon>Dikarya</taxon>
        <taxon>Basidiomycota</taxon>
        <taxon>Agaricomycotina</taxon>
        <taxon>Agaricomycetes</taxon>
        <taxon>Agaricomycetidae</taxon>
        <taxon>Agaricales</taxon>
        <taxon>Marasmiineae</taxon>
        <taxon>Mycenaceae</taxon>
        <taxon>Mycena</taxon>
    </lineage>
</organism>
<comment type="caution">
    <text evidence="7">The sequence shown here is derived from an EMBL/GenBank/DDBJ whole genome shotgun (WGS) entry which is preliminary data.</text>
</comment>
<dbReference type="AlphaFoldDB" id="A0A8H6WGF0"/>
<proteinExistence type="inferred from homology"/>
<evidence type="ECO:0000256" key="4">
    <source>
        <dbReference type="ARBA" id="ARBA00023002"/>
    </source>
</evidence>
<dbReference type="InterPro" id="IPR036291">
    <property type="entry name" value="NAD(P)-bd_dom_sf"/>
</dbReference>
<dbReference type="CDD" id="cd05283">
    <property type="entry name" value="CAD1"/>
    <property type="match status" value="1"/>
</dbReference>
<evidence type="ECO:0000256" key="5">
    <source>
        <dbReference type="RuleBase" id="RU361277"/>
    </source>
</evidence>
<keyword evidence="8" id="KW-1185">Reference proteome</keyword>
<gene>
    <name evidence="7" type="ORF">MIND_00094100</name>
</gene>
<dbReference type="InterPro" id="IPR013149">
    <property type="entry name" value="ADH-like_C"/>
</dbReference>